<dbReference type="RefSeq" id="WP_087957259.1">
    <property type="nucleotide sequence ID" value="NZ_NFCY01000031.1"/>
</dbReference>
<dbReference type="AlphaFoldDB" id="A0A9Q5X2F6"/>
<dbReference type="EMBL" id="NFCY01000031">
    <property type="protein sequence ID" value="OTX42260.1"/>
    <property type="molecule type" value="Genomic_DNA"/>
</dbReference>
<evidence type="ECO:0000313" key="1">
    <source>
        <dbReference type="EMBL" id="OTX42260.1"/>
    </source>
</evidence>
<reference evidence="1 2" key="1">
    <citation type="submission" date="2016-10" db="EMBL/GenBank/DDBJ databases">
        <title>Comparative genomics of Bacillus thuringiensis reveals a path to pathogens against multiple invertebrate hosts.</title>
        <authorList>
            <person name="Zheng J."/>
            <person name="Gao Q."/>
            <person name="Liu H."/>
            <person name="Peng D."/>
            <person name="Ruan L."/>
            <person name="Sun M."/>
        </authorList>
    </citation>
    <scope>NUCLEOTIDE SEQUENCE [LARGE SCALE GENOMIC DNA]</scope>
    <source>
        <strain evidence="1">BGSC 4BB1</strain>
    </source>
</reference>
<organism evidence="1 2">
    <name type="scientific">Bacillus thuringiensis serovar sooncheon</name>
    <dbReference type="NCBI Taxonomy" id="180891"/>
    <lineage>
        <taxon>Bacteria</taxon>
        <taxon>Bacillati</taxon>
        <taxon>Bacillota</taxon>
        <taxon>Bacilli</taxon>
        <taxon>Bacillales</taxon>
        <taxon>Bacillaceae</taxon>
        <taxon>Bacillus</taxon>
        <taxon>Bacillus cereus group</taxon>
    </lineage>
</organism>
<sequence length="188" mass="21525">MEKYIIEKIELPLIYAQKMKNVKSLNRPEWIEDGEVIGPFFTSVEASKHFGLNYAAAGNSINSGKVYNGYKFFTNGTKEITFKEPNVMGAKQEKMLLRATNKNPHDEESLLYNMEVCGFENISIVKFNGVKSIMQVDCCNVECDEKVINRNYNQLVQNTTLMVPRCDKCKKMYKAYTNGRPKKSECAM</sequence>
<name>A0A9Q5X2F6_BACTU</name>
<proteinExistence type="predicted"/>
<evidence type="ECO:0000313" key="2">
    <source>
        <dbReference type="Proteomes" id="UP000194733"/>
    </source>
</evidence>
<comment type="caution">
    <text evidence="1">The sequence shown here is derived from an EMBL/GenBank/DDBJ whole genome shotgun (WGS) entry which is preliminary data.</text>
</comment>
<protein>
    <submittedName>
        <fullName evidence="1">Uncharacterized protein</fullName>
    </submittedName>
</protein>
<accession>A0A9Q5X2F6</accession>
<gene>
    <name evidence="1" type="ORF">BK724_26080</name>
</gene>
<dbReference type="Proteomes" id="UP000194733">
    <property type="component" value="Unassembled WGS sequence"/>
</dbReference>